<evidence type="ECO:0000313" key="4">
    <source>
        <dbReference type="Proteomes" id="UP000737018"/>
    </source>
</evidence>
<accession>A0A8J4QTK8</accession>
<feature type="compositionally biased region" description="Basic and acidic residues" evidence="1">
    <location>
        <begin position="29"/>
        <end position="42"/>
    </location>
</feature>
<feature type="region of interest" description="Disordered" evidence="1">
    <location>
        <begin position="29"/>
        <end position="55"/>
    </location>
</feature>
<organism evidence="3 4">
    <name type="scientific">Castanea mollissima</name>
    <name type="common">Chinese chestnut</name>
    <dbReference type="NCBI Taxonomy" id="60419"/>
    <lineage>
        <taxon>Eukaryota</taxon>
        <taxon>Viridiplantae</taxon>
        <taxon>Streptophyta</taxon>
        <taxon>Embryophyta</taxon>
        <taxon>Tracheophyta</taxon>
        <taxon>Spermatophyta</taxon>
        <taxon>Magnoliopsida</taxon>
        <taxon>eudicotyledons</taxon>
        <taxon>Gunneridae</taxon>
        <taxon>Pentapetalae</taxon>
        <taxon>rosids</taxon>
        <taxon>fabids</taxon>
        <taxon>Fagales</taxon>
        <taxon>Fagaceae</taxon>
        <taxon>Castanea</taxon>
    </lineage>
</organism>
<protein>
    <submittedName>
        <fullName evidence="3">Uncharacterized protein</fullName>
    </submittedName>
</protein>
<sequence length="170" mass="18883">MAPDVSVGSVLKNSKYSEDLGLLIREQRRQQEELSDREKELSMYRSGSAPPTVEGSLSAVGGLFDKTKLKHNQHSRSRTPQLLWLSSCEANQFFPHRPKNLSLLAPRTNAIPYSLLLGVSSEAEPADIQGQLQIVSAVILSALFIAYILLPIFIPKDLSFDMESEEQKGK</sequence>
<dbReference type="EMBL" id="JRKL02002669">
    <property type="protein sequence ID" value="KAF3957997.1"/>
    <property type="molecule type" value="Genomic_DNA"/>
</dbReference>
<dbReference type="OrthoDB" id="1730898at2759"/>
<dbReference type="PANTHER" id="PTHR37196:SF2">
    <property type="entry name" value="TRANSMEMBRANE PROTEIN"/>
    <property type="match status" value="1"/>
</dbReference>
<feature type="transmembrane region" description="Helical" evidence="2">
    <location>
        <begin position="134"/>
        <end position="154"/>
    </location>
</feature>
<evidence type="ECO:0000256" key="2">
    <source>
        <dbReference type="SAM" id="Phobius"/>
    </source>
</evidence>
<proteinExistence type="predicted"/>
<comment type="caution">
    <text evidence="3">The sequence shown here is derived from an EMBL/GenBank/DDBJ whole genome shotgun (WGS) entry which is preliminary data.</text>
</comment>
<dbReference type="PANTHER" id="PTHR37196">
    <property type="entry name" value="TRANSMEMBRANE PROTEIN"/>
    <property type="match status" value="1"/>
</dbReference>
<name>A0A8J4QTK8_9ROSI</name>
<keyword evidence="2" id="KW-0812">Transmembrane</keyword>
<reference evidence="3" key="1">
    <citation type="submission" date="2020-03" db="EMBL/GenBank/DDBJ databases">
        <title>Castanea mollissima Vanexum genome sequencing.</title>
        <authorList>
            <person name="Staton M."/>
        </authorList>
    </citation>
    <scope>NUCLEOTIDE SEQUENCE</scope>
    <source>
        <tissue evidence="3">Leaf</tissue>
    </source>
</reference>
<dbReference type="AlphaFoldDB" id="A0A8J4QTK8"/>
<gene>
    <name evidence="3" type="ORF">CMV_017044</name>
</gene>
<dbReference type="Proteomes" id="UP000737018">
    <property type="component" value="Unassembled WGS sequence"/>
</dbReference>
<keyword evidence="2" id="KW-1133">Transmembrane helix</keyword>
<keyword evidence="2" id="KW-0472">Membrane</keyword>
<keyword evidence="4" id="KW-1185">Reference proteome</keyword>
<evidence type="ECO:0000256" key="1">
    <source>
        <dbReference type="SAM" id="MobiDB-lite"/>
    </source>
</evidence>
<evidence type="ECO:0000313" key="3">
    <source>
        <dbReference type="EMBL" id="KAF3957997.1"/>
    </source>
</evidence>